<dbReference type="InterPro" id="IPR045455">
    <property type="entry name" value="NrS-1_pol-like_helicase"/>
</dbReference>
<evidence type="ECO:0000313" key="7">
    <source>
        <dbReference type="Proteomes" id="UP000092713"/>
    </source>
</evidence>
<comment type="caution">
    <text evidence="6">The sequence shown here is derived from an EMBL/GenBank/DDBJ whole genome shotgun (WGS) entry which is preliminary data.</text>
</comment>
<keyword evidence="1" id="KW-0547">Nucleotide-binding</keyword>
<evidence type="ECO:0000256" key="3">
    <source>
        <dbReference type="ARBA" id="ARBA00022806"/>
    </source>
</evidence>
<keyword evidence="2" id="KW-0378">Hydrolase</keyword>
<dbReference type="PROSITE" id="PS51206">
    <property type="entry name" value="SF3_HELICASE_1"/>
    <property type="match status" value="1"/>
</dbReference>
<gene>
    <name evidence="6" type="ORF">ASR47_10101</name>
</gene>
<dbReference type="PANTHER" id="PTHR35372">
    <property type="entry name" value="ATP BINDING PROTEIN-RELATED"/>
    <property type="match status" value="1"/>
</dbReference>
<sequence length="419" mass="46248">MSRRPPFEPIRYALQLSRSGKFATSDNLFLKWNDKHWEIVSYDDALRKALSWIIEDGDISNASAANAKAAHQTALIQLPALQEPTHISVIPVGNGYLHLDGSPVLKSHDKELGLRHTLGCDYLPSAPTPKMFENLLTRILPDPAVRNRVQEYIGYTLLPDARFQLAQIWIGSGANGKGTLANIVQALHGRAVAASPSKLDGFQASVTLGASLIYCDEAPPQNWCEQTIKSMIAGETVQIDRKYQSPITTRIIGKWLILANHVPSVKDQSNGFWRRFDIVPFGVEIPASERDPKLADRIIMYELTGVLNWALEGLQRLLERGRFEAALPSAMTAATQAARTETNSVHAWVSEASIERTTTTATSKSTVYTAYASWCKENGMLSVASPKFWKRLPDSLGEIVESRATTGAGRIRTCNILLP</sequence>
<keyword evidence="7" id="KW-1185">Reference proteome</keyword>
<dbReference type="GO" id="GO:0016787">
    <property type="term" value="F:hydrolase activity"/>
    <property type="evidence" value="ECO:0007669"/>
    <property type="project" value="UniProtKB-KW"/>
</dbReference>
<dbReference type="Proteomes" id="UP000092713">
    <property type="component" value="Unassembled WGS sequence"/>
</dbReference>
<dbReference type="GO" id="GO:0004386">
    <property type="term" value="F:helicase activity"/>
    <property type="evidence" value="ECO:0007669"/>
    <property type="project" value="UniProtKB-KW"/>
</dbReference>
<dbReference type="InterPro" id="IPR006500">
    <property type="entry name" value="Helicase_put_C_phage/plasmid"/>
</dbReference>
<name>A0A1A7C532_9BURK</name>
<dbReference type="RefSeq" id="WP_065307769.1">
    <property type="nucleotide sequence ID" value="NZ_LOCQ01000053.1"/>
</dbReference>
<dbReference type="AlphaFoldDB" id="A0A1A7C532"/>
<accession>A0A1A7C532</accession>
<keyword evidence="4" id="KW-0067">ATP-binding</keyword>
<evidence type="ECO:0000313" key="6">
    <source>
        <dbReference type="EMBL" id="OBV39413.1"/>
    </source>
</evidence>
<dbReference type="InterPro" id="IPR027417">
    <property type="entry name" value="P-loop_NTPase"/>
</dbReference>
<dbReference type="Pfam" id="PF19263">
    <property type="entry name" value="DUF5906"/>
    <property type="match status" value="1"/>
</dbReference>
<dbReference type="InterPro" id="IPR004968">
    <property type="entry name" value="DNA_primase/NTPase_C"/>
</dbReference>
<evidence type="ECO:0000256" key="2">
    <source>
        <dbReference type="ARBA" id="ARBA00022801"/>
    </source>
</evidence>
<dbReference type="InterPro" id="IPR051620">
    <property type="entry name" value="ORF904-like_C"/>
</dbReference>
<evidence type="ECO:0000256" key="1">
    <source>
        <dbReference type="ARBA" id="ARBA00022741"/>
    </source>
</evidence>
<dbReference type="Pfam" id="PF03288">
    <property type="entry name" value="Pox_D5"/>
    <property type="match status" value="1"/>
</dbReference>
<dbReference type="NCBIfam" id="TIGR01613">
    <property type="entry name" value="primase_Cterm"/>
    <property type="match status" value="1"/>
</dbReference>
<dbReference type="EMBL" id="LOCQ01000053">
    <property type="protein sequence ID" value="OBV39413.1"/>
    <property type="molecule type" value="Genomic_DNA"/>
</dbReference>
<organism evidence="6 7">
    <name type="scientific">Janthinobacterium psychrotolerans</name>
    <dbReference type="NCBI Taxonomy" id="1747903"/>
    <lineage>
        <taxon>Bacteria</taxon>
        <taxon>Pseudomonadati</taxon>
        <taxon>Pseudomonadota</taxon>
        <taxon>Betaproteobacteria</taxon>
        <taxon>Burkholderiales</taxon>
        <taxon>Oxalobacteraceae</taxon>
        <taxon>Janthinobacterium</taxon>
    </lineage>
</organism>
<proteinExistence type="predicted"/>
<keyword evidence="3 6" id="KW-0347">Helicase</keyword>
<feature type="domain" description="SF3 helicase" evidence="5">
    <location>
        <begin position="144"/>
        <end position="294"/>
    </location>
</feature>
<dbReference type="GO" id="GO:0005524">
    <property type="term" value="F:ATP binding"/>
    <property type="evidence" value="ECO:0007669"/>
    <property type="project" value="UniProtKB-KW"/>
</dbReference>
<dbReference type="InterPro" id="IPR014015">
    <property type="entry name" value="Helicase_SF3_DNA-vir"/>
</dbReference>
<reference evidence="6 7" key="1">
    <citation type="submission" date="2016-04" db="EMBL/GenBank/DDBJ databases">
        <title>Draft genome sequence of Janthinobacterium psychrotolerans sp. nov., isolated from freshwater sediments in Denmark.</title>
        <authorList>
            <person name="Gong X."/>
            <person name="Skrivergaard S."/>
            <person name="Korsgaard B.S."/>
            <person name="Schreiber L."/>
            <person name="Marshall I.P."/>
            <person name="Finster K."/>
            <person name="Schramm A."/>
        </authorList>
    </citation>
    <scope>NUCLEOTIDE SEQUENCE [LARGE SCALE GENOMIC DNA]</scope>
    <source>
        <strain evidence="6 7">S3-2</strain>
    </source>
</reference>
<dbReference type="SUPFAM" id="SSF52540">
    <property type="entry name" value="P-loop containing nucleoside triphosphate hydrolases"/>
    <property type="match status" value="1"/>
</dbReference>
<evidence type="ECO:0000256" key="4">
    <source>
        <dbReference type="ARBA" id="ARBA00022840"/>
    </source>
</evidence>
<evidence type="ECO:0000259" key="5">
    <source>
        <dbReference type="PROSITE" id="PS51206"/>
    </source>
</evidence>
<dbReference type="Gene3D" id="3.40.50.300">
    <property type="entry name" value="P-loop containing nucleotide triphosphate hydrolases"/>
    <property type="match status" value="1"/>
</dbReference>
<dbReference type="STRING" id="1747903.ASR47_10101"/>
<dbReference type="PANTHER" id="PTHR35372:SF2">
    <property type="entry name" value="SF3 HELICASE DOMAIN-CONTAINING PROTEIN"/>
    <property type="match status" value="1"/>
</dbReference>
<dbReference type="OrthoDB" id="9097989at2"/>
<protein>
    <submittedName>
        <fullName evidence="6">Putative DNA primase/helicase</fullName>
    </submittedName>
</protein>